<evidence type="ECO:0000256" key="3">
    <source>
        <dbReference type="ARBA" id="ARBA00022475"/>
    </source>
</evidence>
<dbReference type="GO" id="GO:0015740">
    <property type="term" value="P:C4-dicarboxylate transport"/>
    <property type="evidence" value="ECO:0007669"/>
    <property type="project" value="TreeGrafter"/>
</dbReference>
<proteinExistence type="inferred from homology"/>
<dbReference type="PANTHER" id="PTHR35011">
    <property type="entry name" value="2,3-DIKETO-L-GULONATE TRAP TRANSPORTER SMALL PERMEASE PROTEIN YIAM"/>
    <property type="match status" value="1"/>
</dbReference>
<organism evidence="11 12">
    <name type="scientific">Sulfitobacter geojensis</name>
    <dbReference type="NCBI Taxonomy" id="1342299"/>
    <lineage>
        <taxon>Bacteria</taxon>
        <taxon>Pseudomonadati</taxon>
        <taxon>Pseudomonadota</taxon>
        <taxon>Alphaproteobacteria</taxon>
        <taxon>Rhodobacterales</taxon>
        <taxon>Roseobacteraceae</taxon>
        <taxon>Sulfitobacter</taxon>
    </lineage>
</organism>
<feature type="domain" description="Tripartite ATP-independent periplasmic transporters DctQ component" evidence="10">
    <location>
        <begin position="30"/>
        <end position="164"/>
    </location>
</feature>
<keyword evidence="7 9" id="KW-0472">Membrane</keyword>
<evidence type="ECO:0000259" key="10">
    <source>
        <dbReference type="Pfam" id="PF04290"/>
    </source>
</evidence>
<keyword evidence="6 9" id="KW-1133">Transmembrane helix</keyword>
<evidence type="ECO:0000256" key="8">
    <source>
        <dbReference type="ARBA" id="ARBA00038436"/>
    </source>
</evidence>
<comment type="similarity">
    <text evidence="8 9">Belongs to the TRAP transporter small permease family.</text>
</comment>
<dbReference type="PANTHER" id="PTHR35011:SF2">
    <property type="entry name" value="2,3-DIKETO-L-GULONATE TRAP TRANSPORTER SMALL PERMEASE PROTEIN YIAM"/>
    <property type="match status" value="1"/>
</dbReference>
<comment type="function">
    <text evidence="9">Part of the tripartite ATP-independent periplasmic (TRAP) transport system.</text>
</comment>
<keyword evidence="2 9" id="KW-0813">Transport</keyword>
<gene>
    <name evidence="11" type="ORF">JQV55_16150</name>
</gene>
<dbReference type="GO" id="GO:0005886">
    <property type="term" value="C:plasma membrane"/>
    <property type="evidence" value="ECO:0007669"/>
    <property type="project" value="UniProtKB-SubCell"/>
</dbReference>
<dbReference type="GO" id="GO:0022857">
    <property type="term" value="F:transmembrane transporter activity"/>
    <property type="evidence" value="ECO:0007669"/>
    <property type="project" value="UniProtKB-UniRule"/>
</dbReference>
<comment type="subcellular location">
    <subcellularLocation>
        <location evidence="1 9">Cell inner membrane</location>
        <topology evidence="1 9">Multi-pass membrane protein</topology>
    </subcellularLocation>
</comment>
<dbReference type="InterPro" id="IPR007387">
    <property type="entry name" value="TRAP_DctQ"/>
</dbReference>
<keyword evidence="3" id="KW-1003">Cell membrane</keyword>
<dbReference type="AlphaFoldDB" id="A0AAE2W114"/>
<feature type="transmembrane region" description="Helical" evidence="9">
    <location>
        <begin position="58"/>
        <end position="75"/>
    </location>
</feature>
<comment type="caution">
    <text evidence="11">The sequence shown here is derived from an EMBL/GenBank/DDBJ whole genome shotgun (WGS) entry which is preliminary data.</text>
</comment>
<name>A0AAE2W114_9RHOB</name>
<keyword evidence="4 9" id="KW-0997">Cell inner membrane</keyword>
<evidence type="ECO:0000256" key="1">
    <source>
        <dbReference type="ARBA" id="ARBA00004429"/>
    </source>
</evidence>
<evidence type="ECO:0000256" key="5">
    <source>
        <dbReference type="ARBA" id="ARBA00022692"/>
    </source>
</evidence>
<dbReference type="InterPro" id="IPR055348">
    <property type="entry name" value="DctQ"/>
</dbReference>
<comment type="subunit">
    <text evidence="9">The complex comprises the extracytoplasmic solute receptor protein and the two transmembrane proteins.</text>
</comment>
<evidence type="ECO:0000313" key="12">
    <source>
        <dbReference type="Proteomes" id="UP000732193"/>
    </source>
</evidence>
<keyword evidence="12" id="KW-1185">Reference proteome</keyword>
<evidence type="ECO:0000256" key="2">
    <source>
        <dbReference type="ARBA" id="ARBA00022448"/>
    </source>
</evidence>
<sequence length="183" mass="19811">MRAIALWLDRLSAVINSIALWGAVLAVLAMVGAAGWQVIARYVLDAPPIWTEELARRAMVWAGMLGASCAFRISADPTLFPAMRQVPGRLGATLALVRAGGVLLFAVPVIWYSIFDARMNPARGFLGRSLNRSAEMLDVSMIWFTAAVPLAFAFIVVHVLALTLMRLTGQVELETAETTPTKA</sequence>
<evidence type="ECO:0000256" key="7">
    <source>
        <dbReference type="ARBA" id="ARBA00023136"/>
    </source>
</evidence>
<dbReference type="RefSeq" id="WP_064223958.1">
    <property type="nucleotide sequence ID" value="NZ_JAFBRH010000004.1"/>
</dbReference>
<dbReference type="EMBL" id="JAFBRM010000004">
    <property type="protein sequence ID" value="MBM1715104.1"/>
    <property type="molecule type" value="Genomic_DNA"/>
</dbReference>
<protein>
    <recommendedName>
        <fullName evidence="9">TRAP transporter small permease protein</fullName>
    </recommendedName>
</protein>
<feature type="transmembrane region" description="Helical" evidence="9">
    <location>
        <begin position="95"/>
        <end position="114"/>
    </location>
</feature>
<evidence type="ECO:0000313" key="11">
    <source>
        <dbReference type="EMBL" id="MBM1715104.1"/>
    </source>
</evidence>
<evidence type="ECO:0000256" key="6">
    <source>
        <dbReference type="ARBA" id="ARBA00022989"/>
    </source>
</evidence>
<reference evidence="11 12" key="1">
    <citation type="submission" date="2021-01" db="EMBL/GenBank/DDBJ databases">
        <title>Diatom-associated Roseobacters Show Island Model of Population Structure.</title>
        <authorList>
            <person name="Qu L."/>
            <person name="Feng X."/>
            <person name="Chen Y."/>
            <person name="Li L."/>
            <person name="Wang X."/>
            <person name="Hu Z."/>
            <person name="Wang H."/>
            <person name="Luo H."/>
        </authorList>
    </citation>
    <scope>NUCLEOTIDE SEQUENCE [LARGE SCALE GENOMIC DNA]</scope>
    <source>
        <strain evidence="11 12">TR60-84</strain>
    </source>
</reference>
<accession>A0AAE2W114</accession>
<evidence type="ECO:0000256" key="9">
    <source>
        <dbReference type="RuleBase" id="RU369079"/>
    </source>
</evidence>
<evidence type="ECO:0000256" key="4">
    <source>
        <dbReference type="ARBA" id="ARBA00022519"/>
    </source>
</evidence>
<dbReference type="Proteomes" id="UP000732193">
    <property type="component" value="Unassembled WGS sequence"/>
</dbReference>
<feature type="transmembrane region" description="Helical" evidence="9">
    <location>
        <begin position="12"/>
        <end position="38"/>
    </location>
</feature>
<keyword evidence="5 9" id="KW-0812">Transmembrane</keyword>
<feature type="transmembrane region" description="Helical" evidence="9">
    <location>
        <begin position="141"/>
        <end position="164"/>
    </location>
</feature>
<dbReference type="Pfam" id="PF04290">
    <property type="entry name" value="DctQ"/>
    <property type="match status" value="1"/>
</dbReference>